<feature type="transmembrane region" description="Helical" evidence="2">
    <location>
        <begin position="93"/>
        <end position="112"/>
    </location>
</feature>
<feature type="domain" description="GH29D-like beta-sandwich" evidence="3">
    <location>
        <begin position="314"/>
        <end position="379"/>
    </location>
</feature>
<name>A0A5P6VSG8_PSEXY</name>
<evidence type="ECO:0000259" key="3">
    <source>
        <dbReference type="Pfam" id="PF13290"/>
    </source>
</evidence>
<dbReference type="EMBL" id="CP043028">
    <property type="protein sequence ID" value="QFJ55587.1"/>
    <property type="molecule type" value="Genomic_DNA"/>
</dbReference>
<keyword evidence="2" id="KW-0812">Transmembrane</keyword>
<keyword evidence="1" id="KW-0802">TPR repeat</keyword>
<dbReference type="Proteomes" id="UP000327030">
    <property type="component" value="Chromosome 1"/>
</dbReference>
<feature type="domain" description="GH29D-like beta-sandwich" evidence="3">
    <location>
        <begin position="232"/>
        <end position="297"/>
    </location>
</feature>
<dbReference type="AlphaFoldDB" id="A0A5P6VSG8"/>
<sequence length="387" mass="43110">MICKKCGTEIESGLVYCPSCGESIQLVPNYDVLEEELLSRVVEDKDKSKDDQFATGVYTQTKTPVAKTNPEAKSKICASPNALIRNKDFLKKIVIFLIIVTFGMMIIIPYIGSHSYDNLMNKAVEAEANKQYAKALGYFEEAYEVDNTSFEVIYGLGRMYYRVKEYDNAVAYLLMALEDDPANKTIFTYLLDCYDQLHDTDGIYRLRDKAPNDSIASLFDDYLIYPPEFSEAGGDYDADVTLVLTSEQNYQVFYTLDGKDPTVSGKLFSKAITLKEGETVVKAVTRNNSGEYSEIVSETYNVTYAKLSTPVVTPEAGTYTEQVYISIAVPSGCKAYYSWDGTDPSSVGIEYSEPFPILKGASVLSVVIIDSKGNVSPVYHGDYIYNP</sequence>
<protein>
    <submittedName>
        <fullName evidence="4">Tetratricopeptide repeat protein</fullName>
    </submittedName>
</protein>
<dbReference type="Pfam" id="PF13290">
    <property type="entry name" value="CHB_HEX_C_1"/>
    <property type="match status" value="2"/>
</dbReference>
<dbReference type="InterPro" id="IPR011990">
    <property type="entry name" value="TPR-like_helical_dom_sf"/>
</dbReference>
<gene>
    <name evidence="4" type="ORF">FXF36_12235</name>
</gene>
<dbReference type="PROSITE" id="PS50005">
    <property type="entry name" value="TPR"/>
    <property type="match status" value="1"/>
</dbReference>
<dbReference type="InterPro" id="IPR059177">
    <property type="entry name" value="GH29D-like_dom"/>
</dbReference>
<dbReference type="Gene3D" id="1.25.40.10">
    <property type="entry name" value="Tetratricopeptide repeat domain"/>
    <property type="match status" value="1"/>
</dbReference>
<keyword evidence="2" id="KW-0472">Membrane</keyword>
<reference evidence="5" key="1">
    <citation type="submission" date="2019-08" db="EMBL/GenBank/DDBJ databases">
        <title>Complete Genome Sequence of the Polysaccharide-Degrading Rumen Bacterium Pseudobutyrivibrio xylanivorans MA3014.</title>
        <authorList>
            <person name="Palevich N."/>
            <person name="Maclean P.H."/>
            <person name="Kelly W.J."/>
            <person name="Leahy S.C."/>
            <person name="Rakonjac J."/>
            <person name="Attwood G.T."/>
        </authorList>
    </citation>
    <scope>NUCLEOTIDE SEQUENCE [LARGE SCALE GENOMIC DNA]</scope>
    <source>
        <strain evidence="5">MA3014</strain>
    </source>
</reference>
<keyword evidence="2" id="KW-1133">Transmembrane helix</keyword>
<evidence type="ECO:0000256" key="1">
    <source>
        <dbReference type="PROSITE-ProRule" id="PRU00339"/>
    </source>
</evidence>
<evidence type="ECO:0000313" key="5">
    <source>
        <dbReference type="Proteomes" id="UP000327030"/>
    </source>
</evidence>
<dbReference type="SUPFAM" id="SSF48452">
    <property type="entry name" value="TPR-like"/>
    <property type="match status" value="1"/>
</dbReference>
<dbReference type="SMART" id="SM00028">
    <property type="entry name" value="TPR"/>
    <property type="match status" value="2"/>
</dbReference>
<dbReference type="RefSeq" id="WP_151624492.1">
    <property type="nucleotide sequence ID" value="NZ_CP043028.1"/>
</dbReference>
<accession>A0A5P6VSG8</accession>
<dbReference type="Pfam" id="PF14559">
    <property type="entry name" value="TPR_19"/>
    <property type="match status" value="1"/>
</dbReference>
<organism evidence="4 5">
    <name type="scientific">Pseudobutyrivibrio xylanivorans</name>
    <dbReference type="NCBI Taxonomy" id="185007"/>
    <lineage>
        <taxon>Bacteria</taxon>
        <taxon>Bacillati</taxon>
        <taxon>Bacillota</taxon>
        <taxon>Clostridia</taxon>
        <taxon>Lachnospirales</taxon>
        <taxon>Lachnospiraceae</taxon>
        <taxon>Pseudobutyrivibrio</taxon>
    </lineage>
</organism>
<evidence type="ECO:0000313" key="4">
    <source>
        <dbReference type="EMBL" id="QFJ55587.1"/>
    </source>
</evidence>
<evidence type="ECO:0000256" key="2">
    <source>
        <dbReference type="SAM" id="Phobius"/>
    </source>
</evidence>
<dbReference type="InterPro" id="IPR019734">
    <property type="entry name" value="TPR_rpt"/>
</dbReference>
<proteinExistence type="predicted"/>
<dbReference type="KEGG" id="pxv:FXF36_12235"/>
<feature type="repeat" description="TPR" evidence="1">
    <location>
        <begin position="150"/>
        <end position="183"/>
    </location>
</feature>
<dbReference type="OrthoDB" id="9802197at2"/>